<dbReference type="EMBL" id="JAMFLX010000023">
    <property type="protein sequence ID" value="MCL6271305.1"/>
    <property type="molecule type" value="Genomic_DNA"/>
</dbReference>
<comment type="caution">
    <text evidence="2">The sequence shown here is derived from an EMBL/GenBank/DDBJ whole genome shotgun (WGS) entry which is preliminary data.</text>
</comment>
<keyword evidence="3" id="KW-1185">Reference proteome</keyword>
<organism evidence="2 3">
    <name type="scientific">Parendozoicomonas callyspongiae</name>
    <dbReference type="NCBI Taxonomy" id="2942213"/>
    <lineage>
        <taxon>Bacteria</taxon>
        <taxon>Pseudomonadati</taxon>
        <taxon>Pseudomonadota</taxon>
        <taxon>Gammaproteobacteria</taxon>
        <taxon>Oceanospirillales</taxon>
        <taxon>Endozoicomonadaceae</taxon>
        <taxon>Parendozoicomonas</taxon>
    </lineage>
</organism>
<reference evidence="2 3" key="1">
    <citation type="submission" date="2022-05" db="EMBL/GenBank/DDBJ databases">
        <authorList>
            <person name="Park J.-S."/>
        </authorList>
    </citation>
    <scope>NUCLEOTIDE SEQUENCE [LARGE SCALE GENOMIC DNA]</scope>
    <source>
        <strain evidence="2 3">2012CJ34-2</strain>
    </source>
</reference>
<evidence type="ECO:0000313" key="2">
    <source>
        <dbReference type="EMBL" id="MCL6271305.1"/>
    </source>
</evidence>
<feature type="region of interest" description="Disordered" evidence="1">
    <location>
        <begin position="217"/>
        <end position="241"/>
    </location>
</feature>
<name>A0ABT0PIX3_9GAMM</name>
<sequence>MNNYPDTAEFQQQQMPETTDTSEIMESYQEPAITGPLILDETLAEKLPHSHQIYTRLREGVHLSVDSPDQFPLYKELEQHRDSYTALFSLLGYELIYHPDGFFYFTYPDSTTSQSLTMSRKVALLIFTLIDFLQDNNYDPAATITGEKIALQLLDDTRRHFADLYQQAELSSYDSVSNLLEWMARRGMCLITDEDHIRFLKPINRFLAAAEQVTADAEQAQEMNQEQAQKQADEAVMEDEE</sequence>
<dbReference type="Pfam" id="PF21980">
    <property type="entry name" value="MksE"/>
    <property type="match status" value="1"/>
</dbReference>
<dbReference type="RefSeq" id="WP_249700829.1">
    <property type="nucleotide sequence ID" value="NZ_JAMFLX010000023.1"/>
</dbReference>
<feature type="compositionally biased region" description="Low complexity" evidence="1">
    <location>
        <begin position="217"/>
        <end position="230"/>
    </location>
</feature>
<dbReference type="Gene3D" id="1.10.10.2250">
    <property type="match status" value="1"/>
</dbReference>
<feature type="region of interest" description="Disordered" evidence="1">
    <location>
        <begin position="1"/>
        <end position="22"/>
    </location>
</feature>
<accession>A0ABT0PIX3</accession>
<dbReference type="InterPro" id="IPR042038">
    <property type="entry name" value="MukE_N"/>
</dbReference>
<proteinExistence type="predicted"/>
<evidence type="ECO:0000256" key="1">
    <source>
        <dbReference type="SAM" id="MobiDB-lite"/>
    </source>
</evidence>
<evidence type="ECO:0000313" key="3">
    <source>
        <dbReference type="Proteomes" id="UP001203338"/>
    </source>
</evidence>
<dbReference type="InterPro" id="IPR053841">
    <property type="entry name" value="MksE"/>
</dbReference>
<dbReference type="Proteomes" id="UP001203338">
    <property type="component" value="Unassembled WGS sequence"/>
</dbReference>
<gene>
    <name evidence="2" type="ORF">M3P05_15380</name>
</gene>
<protein>
    <submittedName>
        <fullName evidence="2">Uncharacterized protein</fullName>
    </submittedName>
</protein>